<evidence type="ECO:0000256" key="1">
    <source>
        <dbReference type="ARBA" id="ARBA00022450"/>
    </source>
</evidence>
<dbReference type="GO" id="GO:0044550">
    <property type="term" value="P:secondary metabolite biosynthetic process"/>
    <property type="evidence" value="ECO:0007669"/>
    <property type="project" value="TreeGrafter"/>
</dbReference>
<comment type="caution">
    <text evidence="6">The sequence shown here is derived from an EMBL/GenBank/DDBJ whole genome shotgun (WGS) entry which is preliminary data.</text>
</comment>
<evidence type="ECO:0000259" key="5">
    <source>
        <dbReference type="PROSITE" id="PS50075"/>
    </source>
</evidence>
<dbReference type="STRING" id="708197.A0A161Y778"/>
<dbReference type="InterPro" id="IPR009081">
    <property type="entry name" value="PP-bd_ACP"/>
</dbReference>
<organism evidence="6 7">
    <name type="scientific">Colletotrichum tofieldiae</name>
    <dbReference type="NCBI Taxonomy" id="708197"/>
    <lineage>
        <taxon>Eukaryota</taxon>
        <taxon>Fungi</taxon>
        <taxon>Dikarya</taxon>
        <taxon>Ascomycota</taxon>
        <taxon>Pezizomycotina</taxon>
        <taxon>Sordariomycetes</taxon>
        <taxon>Hypocreomycetidae</taxon>
        <taxon>Glomerellales</taxon>
        <taxon>Glomerellaceae</taxon>
        <taxon>Colletotrichum</taxon>
        <taxon>Colletotrichum spaethianum species complex</taxon>
    </lineage>
</organism>
<dbReference type="Gene3D" id="3.30.559.30">
    <property type="entry name" value="Nonribosomal peptide synthetase, condensation domain"/>
    <property type="match status" value="2"/>
</dbReference>
<accession>A0A161Y778</accession>
<dbReference type="Pfam" id="PF00501">
    <property type="entry name" value="AMP-binding"/>
    <property type="match status" value="1"/>
</dbReference>
<evidence type="ECO:0000256" key="4">
    <source>
        <dbReference type="ARBA" id="ARBA00029454"/>
    </source>
</evidence>
<keyword evidence="3" id="KW-0436">Ligase</keyword>
<dbReference type="PANTHER" id="PTHR45527:SF11">
    <property type="entry name" value="NONRIBOSOMAL PEPTIDE SYNTHETASE 5"/>
    <property type="match status" value="1"/>
</dbReference>
<dbReference type="InterPro" id="IPR000873">
    <property type="entry name" value="AMP-dep_synth/lig_dom"/>
</dbReference>
<comment type="similarity">
    <text evidence="4">Belongs to the NRP synthetase family.</text>
</comment>
<feature type="domain" description="Carrier" evidence="5">
    <location>
        <begin position="1"/>
        <end position="71"/>
    </location>
</feature>
<dbReference type="Pfam" id="PF00550">
    <property type="entry name" value="PP-binding"/>
    <property type="match status" value="2"/>
</dbReference>
<dbReference type="GO" id="GO:0016874">
    <property type="term" value="F:ligase activity"/>
    <property type="evidence" value="ECO:0007669"/>
    <property type="project" value="UniProtKB-KW"/>
</dbReference>
<dbReference type="SUPFAM" id="SSF47336">
    <property type="entry name" value="ACP-like"/>
    <property type="match status" value="2"/>
</dbReference>
<dbReference type="SUPFAM" id="SSF56801">
    <property type="entry name" value="Acetyl-CoA synthetase-like"/>
    <property type="match status" value="1"/>
</dbReference>
<dbReference type="Pfam" id="PF00668">
    <property type="entry name" value="Condensation"/>
    <property type="match status" value="2"/>
</dbReference>
<dbReference type="GO" id="GO:0031177">
    <property type="term" value="F:phosphopantetheine binding"/>
    <property type="evidence" value="ECO:0007669"/>
    <property type="project" value="TreeGrafter"/>
</dbReference>
<dbReference type="Gene3D" id="3.30.559.10">
    <property type="entry name" value="Chloramphenicol acetyltransferase-like domain"/>
    <property type="match status" value="2"/>
</dbReference>
<evidence type="ECO:0000256" key="2">
    <source>
        <dbReference type="ARBA" id="ARBA00022553"/>
    </source>
</evidence>
<keyword evidence="7" id="KW-1185">Reference proteome</keyword>
<dbReference type="GO" id="GO:0043041">
    <property type="term" value="P:amino acid activation for nonribosomal peptide biosynthetic process"/>
    <property type="evidence" value="ECO:0007669"/>
    <property type="project" value="TreeGrafter"/>
</dbReference>
<evidence type="ECO:0000313" key="6">
    <source>
        <dbReference type="EMBL" id="KZL67677.1"/>
    </source>
</evidence>
<gene>
    <name evidence="6" type="ORF">CT0861_05569</name>
</gene>
<dbReference type="SUPFAM" id="SSF52777">
    <property type="entry name" value="CoA-dependent acyltransferases"/>
    <property type="match status" value="4"/>
</dbReference>
<evidence type="ECO:0000313" key="7">
    <source>
        <dbReference type="Proteomes" id="UP000076552"/>
    </source>
</evidence>
<dbReference type="Gene3D" id="1.10.1200.10">
    <property type="entry name" value="ACP-like"/>
    <property type="match status" value="2"/>
</dbReference>
<dbReference type="PROSITE" id="PS50075">
    <property type="entry name" value="CARRIER"/>
    <property type="match status" value="2"/>
</dbReference>
<dbReference type="InterPro" id="IPR042099">
    <property type="entry name" value="ANL_N_sf"/>
</dbReference>
<dbReference type="InterPro" id="IPR023213">
    <property type="entry name" value="CAT-like_dom_sf"/>
</dbReference>
<dbReference type="InterPro" id="IPR001242">
    <property type="entry name" value="Condensation_dom"/>
</dbReference>
<feature type="domain" description="Carrier" evidence="5">
    <location>
        <begin position="851"/>
        <end position="926"/>
    </location>
</feature>
<evidence type="ECO:0000256" key="3">
    <source>
        <dbReference type="ARBA" id="ARBA00022598"/>
    </source>
</evidence>
<dbReference type="PANTHER" id="PTHR45527">
    <property type="entry name" value="NONRIBOSOMAL PEPTIDE SYNTHETASE"/>
    <property type="match status" value="1"/>
</dbReference>
<dbReference type="GO" id="GO:0005737">
    <property type="term" value="C:cytoplasm"/>
    <property type="evidence" value="ECO:0007669"/>
    <property type="project" value="TreeGrafter"/>
</dbReference>
<name>A0A161Y778_9PEZI</name>
<dbReference type="EMBL" id="LFIV01000141">
    <property type="protein sequence ID" value="KZL67677.1"/>
    <property type="molecule type" value="Genomic_DNA"/>
</dbReference>
<protein>
    <submittedName>
        <fullName evidence="6">Nonribosomal peptide synthase</fullName>
    </submittedName>
</protein>
<keyword evidence="2" id="KW-0597">Phosphoprotein</keyword>
<dbReference type="Gene3D" id="3.30.300.30">
    <property type="match status" value="1"/>
</dbReference>
<dbReference type="Proteomes" id="UP000076552">
    <property type="component" value="Unassembled WGS sequence"/>
</dbReference>
<reference evidence="6 7" key="1">
    <citation type="submission" date="2015-06" db="EMBL/GenBank/DDBJ databases">
        <title>Survival trade-offs in plant roots during colonization by closely related pathogenic and mutualistic fungi.</title>
        <authorList>
            <person name="Hacquard S."/>
            <person name="Kracher B."/>
            <person name="Hiruma K."/>
            <person name="Weinman A."/>
            <person name="Muench P."/>
            <person name="Garrido Oter R."/>
            <person name="Ver Loren van Themaat E."/>
            <person name="Dallerey J.-F."/>
            <person name="Damm U."/>
            <person name="Henrissat B."/>
            <person name="Lespinet O."/>
            <person name="Thon M."/>
            <person name="Kemen E."/>
            <person name="McHardy A.C."/>
            <person name="Schulze-Lefert P."/>
            <person name="O'Connell R.J."/>
        </authorList>
    </citation>
    <scope>NUCLEOTIDE SEQUENCE [LARGE SCALE GENOMIC DNA]</scope>
    <source>
        <strain evidence="6 7">0861</strain>
    </source>
</reference>
<keyword evidence="1" id="KW-0596">Phosphopantetheine</keyword>
<proteinExistence type="inferred from homology"/>
<dbReference type="Gene3D" id="3.40.50.12780">
    <property type="entry name" value="N-terminal domain of ligase-like"/>
    <property type="match status" value="1"/>
</dbReference>
<dbReference type="InterPro" id="IPR036736">
    <property type="entry name" value="ACP-like_sf"/>
</dbReference>
<dbReference type="InterPro" id="IPR045851">
    <property type="entry name" value="AMP-bd_C_sf"/>
</dbReference>
<sequence length="1420" mass="156264">MWILRAAVAAATSASVDHVDEGCSFWELGGNSLAAIRVLSYLRKRGLTIELKALFDLPDLNSLCNTMREIEFKDPNEEREEEPNGLRDELDVLHTPKALVPMTGLQSKMVQASIKTPGLNYMLLHIRIPFYPANTDDLNRIKTAWTKALGRHPAFRTSFLLKDGLQEIRPQVDLDWSHEETMPDRADSVIRAQSDDLGRRLVASDESSGDVYVPMNAFRLITVPGQASILLMAVHHARVDGWSLSIVINEAQAAFQNGSEVDLAPSEASFRHDQFTRVALAQKQLQSDPAGAIFWAMLLLEDGTAFPELGLPKTQQLPTRPLSTTLSPAGAPVSSWMNNHTLSLDVGTSDLESTARRLRVVPSALLYTAWALVLSNNTLSDRVAFGAVLSGRNLVTKAVPDVDMEMDVEGIVGPLINTVPFPVQIGNEKQTMSEFASSIHSQLMTTVEFQWSAAEAMAAMRSESINGIMHTVIGTEYDIPPMQGDWSIQHQELTVEFGLSLMVEKEGPDGLQFRVLFDAARYAAAGVSHVLLHFRNALKSLMDSSHVHVQDARKGLLEGSELAALIRAPTDKTQYSGPRTVKDVLEGAAASWPGFMAEIWGDRTLINGYGPSECGSISTTSRLLPSHKVTIGHELPRVSVYVLDHRQCPVAQGVKGEICISGEQVTRGYWGVSGQNNKERHVPNPFASSSAQQLMYRTGDLGYWDGEMNLNHVGRIDNQVKVRGFRVELEEIEHDISTAADLDPKVQSAVVMVVNDDPKGQSEDGKRLVGSVTPQDVDLAALRSKIAAVLPGHMRPSQMMALSELPMTSNYKADRRKLANLAVSQWSGTSCSASDDAIQNGDRRNGETVLTATERMISEVWKELLHLDPNAPMQRDQDFLTMEGNSILAIKAARKLASSTGRHIPVALLLRTTVLEELARAIHQYETPSLDTKPKTQSFSAYISSQDEKNVQNVTRSNPAPLSYMEEELFYSHTESGTRSALNTVIHFTLTGAINTKALAESFKAVQRENSIMRARYAVDAQGHPCRFTTEDVASAQCVDGDQWDDEKMQALADAPFDLTRDQLVRMVIWDRSNDSVGRDGAVKAMEITLITHHIITDRASLLLVLQSMSRHYRRTIAAQSMPTSIQQSSKIDYGAWARWLQTHQQEAQTQMQVNKKLAFWKETLISLKHIHVLPRNHLSGPNGQPKQMKEANLGSSRHICIQPPTEAPDTYSQRLAVAATALALRAVFAPSSGITLAIPYMNRDDPATADMLGLFVDRLPVRLVLKQEDLVTAAGLLNAVRSATHNAVEHRAPYAQIRSQFAPPPSEDTHGHHFIDVLVIYNWRSDALETALGLGTEVRVAQLSGARAARPRDAMFPLSFDYSEQEDGGLEVHVEYNPGLVPAAAVAALVALLPRAIEGLACRQAPVDICDAGTSWRCL</sequence>